<dbReference type="SUPFAM" id="SSF103190">
    <property type="entry name" value="Sensory domain-like"/>
    <property type="match status" value="1"/>
</dbReference>
<dbReference type="InterPro" id="IPR029151">
    <property type="entry name" value="Sensor-like_sf"/>
</dbReference>
<dbReference type="Pfam" id="PF00672">
    <property type="entry name" value="HAMP"/>
    <property type="match status" value="1"/>
</dbReference>
<reference evidence="15 16" key="1">
    <citation type="journal article" date="2011" name="Front. Microbiol.">
        <title>Two Strains of Crocosphaera watsonii with Highly Conserved Genomes are Distinguished by Strain-Specific Features.</title>
        <authorList>
            <person name="Bench S.R."/>
            <person name="Ilikchyan I.N."/>
            <person name="Tripp H.J."/>
            <person name="Zehr J.P."/>
        </authorList>
    </citation>
    <scope>NUCLEOTIDE SEQUENCE [LARGE SCALE GENOMIC DNA]</scope>
    <source>
        <strain evidence="15 16">WH 0003</strain>
    </source>
</reference>
<dbReference type="GO" id="GO:0006935">
    <property type="term" value="P:chemotaxis"/>
    <property type="evidence" value="ECO:0007669"/>
    <property type="project" value="UniProtKB-KW"/>
</dbReference>
<comment type="subcellular location">
    <subcellularLocation>
        <location evidence="1">Cell membrane</location>
        <topology evidence="1">Multi-pass membrane protein</topology>
    </subcellularLocation>
</comment>
<keyword evidence="5 12" id="KW-1133">Transmembrane helix</keyword>
<evidence type="ECO:0000313" key="16">
    <source>
        <dbReference type="Proteomes" id="UP000003477"/>
    </source>
</evidence>
<dbReference type="AlphaFoldDB" id="G5JBC3"/>
<comment type="caution">
    <text evidence="15">The sequence shown here is derived from an EMBL/GenBank/DDBJ whole genome shotgun (WGS) entry which is preliminary data.</text>
</comment>
<dbReference type="GO" id="GO:0007165">
    <property type="term" value="P:signal transduction"/>
    <property type="evidence" value="ECO:0007669"/>
    <property type="project" value="UniProtKB-KW"/>
</dbReference>
<evidence type="ECO:0000256" key="7">
    <source>
        <dbReference type="ARBA" id="ARBA00023224"/>
    </source>
</evidence>
<accession>G5JBC3</accession>
<dbReference type="SMART" id="SM00283">
    <property type="entry name" value="MA"/>
    <property type="match status" value="1"/>
</dbReference>
<evidence type="ECO:0000256" key="11">
    <source>
        <dbReference type="SAM" id="MobiDB-lite"/>
    </source>
</evidence>
<dbReference type="Proteomes" id="UP000003477">
    <property type="component" value="Unassembled WGS sequence"/>
</dbReference>
<feature type="transmembrane region" description="Helical" evidence="12">
    <location>
        <begin position="314"/>
        <end position="336"/>
    </location>
</feature>
<evidence type="ECO:0000256" key="12">
    <source>
        <dbReference type="SAM" id="Phobius"/>
    </source>
</evidence>
<dbReference type="Pfam" id="PF02743">
    <property type="entry name" value="dCache_1"/>
    <property type="match status" value="1"/>
</dbReference>
<dbReference type="PATRIC" id="fig|423471.3.peg.4437"/>
<gene>
    <name evidence="15" type="ORF">CWATWH0003_4739</name>
</gene>
<proteinExistence type="inferred from homology"/>
<dbReference type="InterPro" id="IPR033479">
    <property type="entry name" value="dCache_1"/>
</dbReference>
<dbReference type="SMART" id="SM00304">
    <property type="entry name" value="HAMP"/>
    <property type="match status" value="1"/>
</dbReference>
<evidence type="ECO:0000256" key="1">
    <source>
        <dbReference type="ARBA" id="ARBA00004651"/>
    </source>
</evidence>
<evidence type="ECO:0000256" key="2">
    <source>
        <dbReference type="ARBA" id="ARBA00022475"/>
    </source>
</evidence>
<keyword evidence="4 12" id="KW-0812">Transmembrane</keyword>
<keyword evidence="7 9" id="KW-0807">Transducer</keyword>
<keyword evidence="10" id="KW-0175">Coiled coil</keyword>
<dbReference type="SUPFAM" id="SSF58104">
    <property type="entry name" value="Methyl-accepting chemotaxis protein (MCP) signaling domain"/>
    <property type="match status" value="1"/>
</dbReference>
<evidence type="ECO:0000256" key="6">
    <source>
        <dbReference type="ARBA" id="ARBA00023136"/>
    </source>
</evidence>
<feature type="coiled-coil region" evidence="10">
    <location>
        <begin position="377"/>
        <end position="411"/>
    </location>
</feature>
<dbReference type="Gene3D" id="3.30.450.20">
    <property type="entry name" value="PAS domain"/>
    <property type="match status" value="1"/>
</dbReference>
<dbReference type="PANTHER" id="PTHR32089">
    <property type="entry name" value="METHYL-ACCEPTING CHEMOTAXIS PROTEIN MCPB"/>
    <property type="match status" value="1"/>
</dbReference>
<dbReference type="CDD" id="cd06225">
    <property type="entry name" value="HAMP"/>
    <property type="match status" value="1"/>
</dbReference>
<dbReference type="RefSeq" id="WP_007312567.1">
    <property type="nucleotide sequence ID" value="NZ_AESD01000712.1"/>
</dbReference>
<protein>
    <submittedName>
        <fullName evidence="15">Methyl-accepting chemotaxis protein, putative</fullName>
    </submittedName>
</protein>
<evidence type="ECO:0000256" key="9">
    <source>
        <dbReference type="PROSITE-ProRule" id="PRU00284"/>
    </source>
</evidence>
<dbReference type="CDD" id="cd11386">
    <property type="entry name" value="MCP_signal"/>
    <property type="match status" value="1"/>
</dbReference>
<dbReference type="EMBL" id="AESD01000712">
    <property type="protein sequence ID" value="EHJ10500.1"/>
    <property type="molecule type" value="Genomic_DNA"/>
</dbReference>
<dbReference type="PANTHER" id="PTHR32089:SF114">
    <property type="entry name" value="METHYL-ACCEPTING CHEMOTAXIS PROTEIN MCPB"/>
    <property type="match status" value="1"/>
</dbReference>
<evidence type="ECO:0000256" key="10">
    <source>
        <dbReference type="SAM" id="Coils"/>
    </source>
</evidence>
<evidence type="ECO:0000259" key="14">
    <source>
        <dbReference type="PROSITE" id="PS50885"/>
    </source>
</evidence>
<dbReference type="PROSITE" id="PS50111">
    <property type="entry name" value="CHEMOTAXIS_TRANSDUC_2"/>
    <property type="match status" value="1"/>
</dbReference>
<organism evidence="15 16">
    <name type="scientific">Crocosphaera watsonii WH 0003</name>
    <dbReference type="NCBI Taxonomy" id="423471"/>
    <lineage>
        <taxon>Bacteria</taxon>
        <taxon>Bacillati</taxon>
        <taxon>Cyanobacteriota</taxon>
        <taxon>Cyanophyceae</taxon>
        <taxon>Oscillatoriophycideae</taxon>
        <taxon>Chroococcales</taxon>
        <taxon>Aphanothecaceae</taxon>
        <taxon>Crocosphaera</taxon>
    </lineage>
</organism>
<dbReference type="Gene3D" id="6.10.340.10">
    <property type="match status" value="1"/>
</dbReference>
<evidence type="ECO:0000259" key="13">
    <source>
        <dbReference type="PROSITE" id="PS50111"/>
    </source>
</evidence>
<feature type="transmembrane region" description="Helical" evidence="12">
    <location>
        <begin position="43"/>
        <end position="64"/>
    </location>
</feature>
<keyword evidence="6 12" id="KW-0472">Membrane</keyword>
<evidence type="ECO:0000256" key="8">
    <source>
        <dbReference type="ARBA" id="ARBA00029447"/>
    </source>
</evidence>
<dbReference type="Pfam" id="PF00015">
    <property type="entry name" value="MCPsignal"/>
    <property type="match status" value="1"/>
</dbReference>
<keyword evidence="2" id="KW-1003">Cell membrane</keyword>
<evidence type="ECO:0000313" key="15">
    <source>
        <dbReference type="EMBL" id="EHJ10500.1"/>
    </source>
</evidence>
<dbReference type="InterPro" id="IPR004089">
    <property type="entry name" value="MCPsignal_dom"/>
</dbReference>
<dbReference type="CDD" id="cd12912">
    <property type="entry name" value="PDC2_MCP_like"/>
    <property type="match status" value="1"/>
</dbReference>
<dbReference type="GO" id="GO:0005886">
    <property type="term" value="C:plasma membrane"/>
    <property type="evidence" value="ECO:0007669"/>
    <property type="project" value="UniProtKB-SubCell"/>
</dbReference>
<dbReference type="PROSITE" id="PS50885">
    <property type="entry name" value="HAMP"/>
    <property type="match status" value="1"/>
</dbReference>
<name>G5JBC3_CROWT</name>
<dbReference type="Gene3D" id="1.10.287.950">
    <property type="entry name" value="Methyl-accepting chemotaxis protein"/>
    <property type="match status" value="1"/>
</dbReference>
<evidence type="ECO:0000256" key="5">
    <source>
        <dbReference type="ARBA" id="ARBA00022989"/>
    </source>
</evidence>
<evidence type="ECO:0000256" key="3">
    <source>
        <dbReference type="ARBA" id="ARBA00022500"/>
    </source>
</evidence>
<comment type="similarity">
    <text evidence="8">Belongs to the methyl-accepting chemotaxis (MCP) protein family.</text>
</comment>
<evidence type="ECO:0000256" key="4">
    <source>
        <dbReference type="ARBA" id="ARBA00022692"/>
    </source>
</evidence>
<keyword evidence="3" id="KW-0145">Chemotaxis</keyword>
<feature type="domain" description="Methyl-accepting transducer" evidence="13">
    <location>
        <begin position="455"/>
        <end position="691"/>
    </location>
</feature>
<dbReference type="GeneID" id="88769938"/>
<sequence>MTQSSLKTTPEPIMNEQSSDSKAKPFSGLQRLLNIPLLQSLQFRIPLLVLLGVIPPVFIGINFVNSRASKIIETNTQEKLADQIQALTGNVDRWKTMNVLALQNLSRLPSIVGLDPKQQKPLLEEFVKSYDHLYLASTIGLDGINIARNDDKPIKDYSSRDYFKGAIAGNDITWQSLISKTNQKPAACFSTPIKQQQSIVGVLQACSVLDEISQKVGAVKIGNTGYAMVVDEKGRLVAHPDSTLIKGDELLNFSSYPPVKAFLDGQKGYLGFTDEEGVSWIAHSASLENGWGVILVQQKAEAFLEKQQFEKISWAIGLIVVGLVGLIVFVVANSIVKPIISLTKASSALRSGKLEEKIDINRDDEIGILADSFNSMAQQLQISIGSLELKADKERQDKEKLEQEIGQLLGDVGGAMDGDLTVRANLNSMEMSTVADLFNAIIDSLKDIAMQVKTSSTQVSSSLGENEQSIQTLAQQAIEEAQATRQTLGSVQEMSHSIEAVADNANQAATLVDDTYTVTQEGSKAMDETVNSIVQLRTTVGETAKKMKRLGESSQKISQVVSLIEEIALKTNLLAINASVEASRAGKEGEGFMIVAEQVGALAEQSAAATKQITQIVEAIQEETQEVTQAMELGTSQVVDSTRLVEATKQRLETVLERSQTINELMQSISQATVSQTDTSRVVTELMQQIAQQSQQRSTASQTVAQSMQETAQVAQKLEAVVEQFKVS</sequence>
<dbReference type="InterPro" id="IPR003660">
    <property type="entry name" value="HAMP_dom"/>
</dbReference>
<feature type="region of interest" description="Disordered" evidence="11">
    <location>
        <begin position="1"/>
        <end position="23"/>
    </location>
</feature>
<feature type="domain" description="HAMP" evidence="14">
    <location>
        <begin position="333"/>
        <end position="385"/>
    </location>
</feature>